<organism evidence="2 3">
    <name type="scientific">Bos mutus</name>
    <name type="common">wild yak</name>
    <dbReference type="NCBI Taxonomy" id="72004"/>
    <lineage>
        <taxon>Eukaryota</taxon>
        <taxon>Metazoa</taxon>
        <taxon>Chordata</taxon>
        <taxon>Craniata</taxon>
        <taxon>Vertebrata</taxon>
        <taxon>Euteleostomi</taxon>
        <taxon>Mammalia</taxon>
        <taxon>Eutheria</taxon>
        <taxon>Laurasiatheria</taxon>
        <taxon>Artiodactyla</taxon>
        <taxon>Ruminantia</taxon>
        <taxon>Pecora</taxon>
        <taxon>Bovidae</taxon>
        <taxon>Bovinae</taxon>
        <taxon>Bos</taxon>
    </lineage>
</organism>
<reference evidence="2" key="1">
    <citation type="submission" date="2019-10" db="EMBL/GenBank/DDBJ databases">
        <title>The sequence and de novo assembly of the wild yak genome.</title>
        <authorList>
            <person name="Liu Y."/>
        </authorList>
    </citation>
    <scope>NUCLEOTIDE SEQUENCE [LARGE SCALE GENOMIC DNA]</scope>
    <source>
        <strain evidence="2">WY2019</strain>
    </source>
</reference>
<dbReference type="EMBL" id="VBQZ03000028">
    <property type="protein sequence ID" value="MXQ85775.1"/>
    <property type="molecule type" value="Genomic_DNA"/>
</dbReference>
<dbReference type="Pfam" id="PF15849">
    <property type="entry name" value="DUF4722"/>
    <property type="match status" value="1"/>
</dbReference>
<keyword evidence="3" id="KW-1185">Reference proteome</keyword>
<feature type="compositionally biased region" description="Low complexity" evidence="1">
    <location>
        <begin position="183"/>
        <end position="192"/>
    </location>
</feature>
<dbReference type="Proteomes" id="UP000322234">
    <property type="component" value="Unassembled WGS sequence"/>
</dbReference>
<name>A0A6B0R7N2_9CETA</name>
<sequence length="248" mass="27607">MSHFFYLTPQIVLPFSPLTSQEFDVIRRKAAASWQDEARWSDLSVTTYMGSYREKQLDESTGGRLRAGQPWPEPHKCSGFCFAQFEIRKQSNKWLKVFARKDSSAHQILSGDFPPARPPPGYERPCQPPPSTILLLLRAEIRRLLRLLLLQFYDPPPLHSQRPLWPHPGSMCQSLTPPRTAHDPAAPACASAERPRGRSPLRRHYAGEAIAAVLGAKGPGDCCPTEGKAESRVVMEVAAPYPSSSAPP</sequence>
<evidence type="ECO:0000313" key="3">
    <source>
        <dbReference type="Proteomes" id="UP000322234"/>
    </source>
</evidence>
<evidence type="ECO:0000313" key="2">
    <source>
        <dbReference type="EMBL" id="MXQ85775.1"/>
    </source>
</evidence>
<feature type="region of interest" description="Disordered" evidence="1">
    <location>
        <begin position="175"/>
        <end position="198"/>
    </location>
</feature>
<evidence type="ECO:0000256" key="1">
    <source>
        <dbReference type="SAM" id="MobiDB-lite"/>
    </source>
</evidence>
<protein>
    <submittedName>
        <fullName evidence="2">Uncharacterized protein</fullName>
    </submittedName>
</protein>
<gene>
    <name evidence="2" type="ORF">E5288_WYG016368</name>
</gene>
<dbReference type="AlphaFoldDB" id="A0A6B0R7N2"/>
<accession>A0A6B0R7N2</accession>
<dbReference type="InterPro" id="IPR031708">
    <property type="entry name" value="DUF4722"/>
</dbReference>
<comment type="caution">
    <text evidence="2">The sequence shown here is derived from an EMBL/GenBank/DDBJ whole genome shotgun (WGS) entry which is preliminary data.</text>
</comment>
<proteinExistence type="predicted"/>